<evidence type="ECO:0000313" key="2">
    <source>
        <dbReference type="Proteomes" id="UP001501578"/>
    </source>
</evidence>
<keyword evidence="2" id="KW-1185">Reference proteome</keyword>
<evidence type="ECO:0000313" key="1">
    <source>
        <dbReference type="EMBL" id="GAA0949518.1"/>
    </source>
</evidence>
<comment type="caution">
    <text evidence="1">The sequence shown here is derived from an EMBL/GenBank/DDBJ whole genome shotgun (WGS) entry which is preliminary data.</text>
</comment>
<dbReference type="InterPro" id="IPR016024">
    <property type="entry name" value="ARM-type_fold"/>
</dbReference>
<dbReference type="Gene3D" id="1.25.10.10">
    <property type="entry name" value="Leucine-rich Repeat Variant"/>
    <property type="match status" value="1"/>
</dbReference>
<dbReference type="InterPro" id="IPR011989">
    <property type="entry name" value="ARM-like"/>
</dbReference>
<accession>A0ABN1QZ13</accession>
<name>A0ABN1QZ13_9ACTN</name>
<organism evidence="1 2">
    <name type="scientific">Nonomuraea longicatena</name>
    <dbReference type="NCBI Taxonomy" id="83682"/>
    <lineage>
        <taxon>Bacteria</taxon>
        <taxon>Bacillati</taxon>
        <taxon>Actinomycetota</taxon>
        <taxon>Actinomycetes</taxon>
        <taxon>Streptosporangiales</taxon>
        <taxon>Streptosporangiaceae</taxon>
        <taxon>Nonomuraea</taxon>
    </lineage>
</organism>
<evidence type="ECO:0008006" key="3">
    <source>
        <dbReference type="Google" id="ProtNLM"/>
    </source>
</evidence>
<protein>
    <recommendedName>
        <fullName evidence="3">Leucine rich repeat variant</fullName>
    </recommendedName>
</protein>
<proteinExistence type="predicted"/>
<reference evidence="1 2" key="1">
    <citation type="journal article" date="2019" name="Int. J. Syst. Evol. Microbiol.">
        <title>The Global Catalogue of Microorganisms (GCM) 10K type strain sequencing project: providing services to taxonomists for standard genome sequencing and annotation.</title>
        <authorList>
            <consortium name="The Broad Institute Genomics Platform"/>
            <consortium name="The Broad Institute Genome Sequencing Center for Infectious Disease"/>
            <person name="Wu L."/>
            <person name="Ma J."/>
        </authorList>
    </citation>
    <scope>NUCLEOTIDE SEQUENCE [LARGE SCALE GENOMIC DNA]</scope>
    <source>
        <strain evidence="1 2">JCM 11136</strain>
    </source>
</reference>
<sequence>MRALFEGSQGLIETAEEFVRLRNSPDPREYRRAVMEEAPFQVWKEVVDRYPEERLWVAQNKTVPLAVLETLIDDPDIRVRVMVAMKRKLSPGLLERLAHDAHESIRMRVARHRNTSRETLESLRCDAWSEVRATVEDRLGGQADVSPP</sequence>
<dbReference type="EMBL" id="BAAAHQ010000045">
    <property type="protein sequence ID" value="GAA0949518.1"/>
    <property type="molecule type" value="Genomic_DNA"/>
</dbReference>
<gene>
    <name evidence="1" type="ORF">GCM10009560_67840</name>
</gene>
<dbReference type="SUPFAM" id="SSF48371">
    <property type="entry name" value="ARM repeat"/>
    <property type="match status" value="1"/>
</dbReference>
<dbReference type="Proteomes" id="UP001501578">
    <property type="component" value="Unassembled WGS sequence"/>
</dbReference>